<feature type="domain" description="DUF6469" evidence="2">
    <location>
        <begin position="8"/>
        <end position="127"/>
    </location>
</feature>
<organism evidence="3 4">
    <name type="scientific">Acorus calamus</name>
    <name type="common">Sweet flag</name>
    <dbReference type="NCBI Taxonomy" id="4465"/>
    <lineage>
        <taxon>Eukaryota</taxon>
        <taxon>Viridiplantae</taxon>
        <taxon>Streptophyta</taxon>
        <taxon>Embryophyta</taxon>
        <taxon>Tracheophyta</taxon>
        <taxon>Spermatophyta</taxon>
        <taxon>Magnoliopsida</taxon>
        <taxon>Liliopsida</taxon>
        <taxon>Acoraceae</taxon>
        <taxon>Acorus</taxon>
    </lineage>
</organism>
<dbReference type="InterPro" id="IPR045055">
    <property type="entry name" value="DNA2/NAM7-like"/>
</dbReference>
<sequence length="402" mass="45089">MSGFSRLPFTKIHSVRELKQPKELVYRITTILPDNASRPKVAKEIYVPKIGDLFVLSEFRPSHISDLSRIGNSYIVGVIKSGGNNEGDTICNYEIKTSKAIVVNKYTSEGKQNPQRQLYLIFLANVPRSCEICSSRDVESVVSDSLLESLHSGGMNDSQLGAVLSCISARYCTHENLINLIWGPPGTGKTKTISILLHALKKIKCKTLTCAPTNTAVVEVTSRLLKLVMDSYGESSGCRLGDIALFGNKDRMEVRGDIEEVFIENRAKKLRRCFVPETGWRSCMVSMINLLEDGVLQYEIQEDQEVMTFKSYISKRFGVVSEKLIECLDILWTHLPSSSISETSFRNMLVACHLLESLDKLLQASNTFSERELKKLFSLHKSTSCDALRKESTEASKFIECF</sequence>
<evidence type="ECO:0000313" key="3">
    <source>
        <dbReference type="EMBL" id="KAK1281544.1"/>
    </source>
</evidence>
<dbReference type="SUPFAM" id="SSF52540">
    <property type="entry name" value="P-loop containing nucleoside triphosphate hydrolases"/>
    <property type="match status" value="1"/>
</dbReference>
<dbReference type="InterPro" id="IPR027417">
    <property type="entry name" value="P-loop_NTPase"/>
</dbReference>
<evidence type="ECO:0000259" key="1">
    <source>
        <dbReference type="Pfam" id="PF13086"/>
    </source>
</evidence>
<dbReference type="Gene3D" id="3.40.50.300">
    <property type="entry name" value="P-loop containing nucleotide triphosphate hydrolases"/>
    <property type="match status" value="1"/>
</dbReference>
<dbReference type="PANTHER" id="PTHR10887:SF515">
    <property type="entry name" value="P-LOOP CONTAINING NUCLEOSIDE TRIPHOSPHATE HYDROLASES SUPERFAMILY PROTEIN"/>
    <property type="match status" value="1"/>
</dbReference>
<feature type="domain" description="DNA2/NAM7 helicase helicase" evidence="1">
    <location>
        <begin position="155"/>
        <end position="299"/>
    </location>
</feature>
<dbReference type="Proteomes" id="UP001180020">
    <property type="component" value="Unassembled WGS sequence"/>
</dbReference>
<reference evidence="3" key="2">
    <citation type="submission" date="2023-06" db="EMBL/GenBank/DDBJ databases">
        <authorList>
            <person name="Ma L."/>
            <person name="Liu K.-W."/>
            <person name="Li Z."/>
            <person name="Hsiao Y.-Y."/>
            <person name="Qi Y."/>
            <person name="Fu T."/>
            <person name="Tang G."/>
            <person name="Zhang D."/>
            <person name="Sun W.-H."/>
            <person name="Liu D.-K."/>
            <person name="Li Y."/>
            <person name="Chen G.-Z."/>
            <person name="Liu X.-D."/>
            <person name="Liao X.-Y."/>
            <person name="Jiang Y.-T."/>
            <person name="Yu X."/>
            <person name="Hao Y."/>
            <person name="Huang J."/>
            <person name="Zhao X.-W."/>
            <person name="Ke S."/>
            <person name="Chen Y.-Y."/>
            <person name="Wu W.-L."/>
            <person name="Hsu J.-L."/>
            <person name="Lin Y.-F."/>
            <person name="Huang M.-D."/>
            <person name="Li C.-Y."/>
            <person name="Huang L."/>
            <person name="Wang Z.-W."/>
            <person name="Zhao X."/>
            <person name="Zhong W.-Y."/>
            <person name="Peng D.-H."/>
            <person name="Ahmad S."/>
            <person name="Lan S."/>
            <person name="Zhang J.-S."/>
            <person name="Tsai W.-C."/>
            <person name="Van De Peer Y."/>
            <person name="Liu Z.-J."/>
        </authorList>
    </citation>
    <scope>NUCLEOTIDE SEQUENCE</scope>
    <source>
        <strain evidence="3">CP</strain>
        <tissue evidence="3">Leaves</tissue>
    </source>
</reference>
<dbReference type="EMBL" id="JAUJYO010000022">
    <property type="protein sequence ID" value="KAK1281544.1"/>
    <property type="molecule type" value="Genomic_DNA"/>
</dbReference>
<dbReference type="PANTHER" id="PTHR10887">
    <property type="entry name" value="DNA2/NAM7 HELICASE FAMILY"/>
    <property type="match status" value="1"/>
</dbReference>
<dbReference type="InterPro" id="IPR041677">
    <property type="entry name" value="DNA2/NAM7_AAA_11"/>
</dbReference>
<evidence type="ECO:0000259" key="2">
    <source>
        <dbReference type="Pfam" id="PF20073"/>
    </source>
</evidence>
<keyword evidence="4" id="KW-1185">Reference proteome</keyword>
<comment type="caution">
    <text evidence="3">The sequence shown here is derived from an EMBL/GenBank/DDBJ whole genome shotgun (WGS) entry which is preliminary data.</text>
</comment>
<dbReference type="Pfam" id="PF20073">
    <property type="entry name" value="DUF6469"/>
    <property type="match status" value="1"/>
</dbReference>
<evidence type="ECO:0000313" key="4">
    <source>
        <dbReference type="Proteomes" id="UP001180020"/>
    </source>
</evidence>
<evidence type="ECO:0008006" key="5">
    <source>
        <dbReference type="Google" id="ProtNLM"/>
    </source>
</evidence>
<dbReference type="InterPro" id="IPR045529">
    <property type="entry name" value="DUF6469"/>
</dbReference>
<dbReference type="GO" id="GO:0004386">
    <property type="term" value="F:helicase activity"/>
    <property type="evidence" value="ECO:0007669"/>
    <property type="project" value="InterPro"/>
</dbReference>
<reference evidence="3" key="1">
    <citation type="journal article" date="2023" name="Nat. Commun.">
        <title>Diploid and tetraploid genomes of Acorus and the evolution of monocots.</title>
        <authorList>
            <person name="Ma L."/>
            <person name="Liu K.W."/>
            <person name="Li Z."/>
            <person name="Hsiao Y.Y."/>
            <person name="Qi Y."/>
            <person name="Fu T."/>
            <person name="Tang G.D."/>
            <person name="Zhang D."/>
            <person name="Sun W.H."/>
            <person name="Liu D.K."/>
            <person name="Li Y."/>
            <person name="Chen G.Z."/>
            <person name="Liu X.D."/>
            <person name="Liao X.Y."/>
            <person name="Jiang Y.T."/>
            <person name="Yu X."/>
            <person name="Hao Y."/>
            <person name="Huang J."/>
            <person name="Zhao X.W."/>
            <person name="Ke S."/>
            <person name="Chen Y.Y."/>
            <person name="Wu W.L."/>
            <person name="Hsu J.L."/>
            <person name="Lin Y.F."/>
            <person name="Huang M.D."/>
            <person name="Li C.Y."/>
            <person name="Huang L."/>
            <person name="Wang Z.W."/>
            <person name="Zhao X."/>
            <person name="Zhong W.Y."/>
            <person name="Peng D.H."/>
            <person name="Ahmad S."/>
            <person name="Lan S."/>
            <person name="Zhang J.S."/>
            <person name="Tsai W.C."/>
            <person name="Van de Peer Y."/>
            <person name="Liu Z.J."/>
        </authorList>
    </citation>
    <scope>NUCLEOTIDE SEQUENCE</scope>
    <source>
        <strain evidence="3">CP</strain>
    </source>
</reference>
<gene>
    <name evidence="3" type="ORF">QJS10_CPB22g01220</name>
</gene>
<dbReference type="AlphaFoldDB" id="A0AAV9BYZ9"/>
<dbReference type="Pfam" id="PF13086">
    <property type="entry name" value="AAA_11"/>
    <property type="match status" value="1"/>
</dbReference>
<proteinExistence type="predicted"/>
<protein>
    <recommendedName>
        <fullName evidence="5">DNA2/NAM7 helicase helicase domain-containing protein</fullName>
    </recommendedName>
</protein>
<accession>A0AAV9BYZ9</accession>
<name>A0AAV9BYZ9_ACOCL</name>